<feature type="domain" description="Insertion element IS150 protein InsJ-like helix-turn-helix" evidence="1">
    <location>
        <begin position="13"/>
        <end position="62"/>
    </location>
</feature>
<evidence type="ECO:0000313" key="2">
    <source>
        <dbReference type="EMBL" id="PIR88121.1"/>
    </source>
</evidence>
<dbReference type="Pfam" id="PF13518">
    <property type="entry name" value="HTH_28"/>
    <property type="match status" value="1"/>
</dbReference>
<comment type="caution">
    <text evidence="2">The sequence shown here is derived from an EMBL/GenBank/DDBJ whole genome shotgun (WGS) entry which is preliminary data.</text>
</comment>
<proteinExistence type="predicted"/>
<dbReference type="EMBL" id="PFBC01000015">
    <property type="protein sequence ID" value="PIR88121.1"/>
    <property type="molecule type" value="Genomic_DNA"/>
</dbReference>
<evidence type="ECO:0000313" key="3">
    <source>
        <dbReference type="Proteomes" id="UP000230903"/>
    </source>
</evidence>
<dbReference type="InterPro" id="IPR055247">
    <property type="entry name" value="InsJ-like_HTH"/>
</dbReference>
<gene>
    <name evidence="2" type="ORF">COU10_00835</name>
</gene>
<dbReference type="AlphaFoldDB" id="A0A2H0UP20"/>
<organism evidence="2 3">
    <name type="scientific">Candidatus Harrisonbacteria bacterium CG10_big_fil_rev_8_21_14_0_10_45_28</name>
    <dbReference type="NCBI Taxonomy" id="1974586"/>
    <lineage>
        <taxon>Bacteria</taxon>
        <taxon>Candidatus Harrisoniibacteriota</taxon>
    </lineage>
</organism>
<sequence length="119" mass="13890">MAHMNPREEYRFEVISQFIAKKITRDLAAKKLGISGRQVKRIKNKILKNGPAGLIHAARGKPSNRRIGSTVIAEVSDHIQKLYPDFKPTFAAEKLCEVQRELFTDHFFNFRYKSIKYYY</sequence>
<reference evidence="3" key="1">
    <citation type="submission" date="2017-09" db="EMBL/GenBank/DDBJ databases">
        <title>Depth-based differentiation of microbial function through sediment-hosted aquifers and enrichment of novel symbionts in the deep terrestrial subsurface.</title>
        <authorList>
            <person name="Probst A.J."/>
            <person name="Ladd B."/>
            <person name="Jarett J.K."/>
            <person name="Geller-Mcgrath D.E."/>
            <person name="Sieber C.M.K."/>
            <person name="Emerson J.B."/>
            <person name="Anantharaman K."/>
            <person name="Thomas B.C."/>
            <person name="Malmstrom R."/>
            <person name="Stieglmeier M."/>
            <person name="Klingl A."/>
            <person name="Woyke T."/>
            <person name="Ryan C.M."/>
            <person name="Banfield J.F."/>
        </authorList>
    </citation>
    <scope>NUCLEOTIDE SEQUENCE [LARGE SCALE GENOMIC DNA]</scope>
</reference>
<protein>
    <recommendedName>
        <fullName evidence="1">Insertion element IS150 protein InsJ-like helix-turn-helix domain-containing protein</fullName>
    </recommendedName>
</protein>
<evidence type="ECO:0000259" key="1">
    <source>
        <dbReference type="Pfam" id="PF13518"/>
    </source>
</evidence>
<name>A0A2H0UP20_9BACT</name>
<dbReference type="Proteomes" id="UP000230903">
    <property type="component" value="Unassembled WGS sequence"/>
</dbReference>
<accession>A0A2H0UP20</accession>